<dbReference type="Gene3D" id="2.120.10.10">
    <property type="match status" value="1"/>
</dbReference>
<dbReference type="PANTHER" id="PTHR30329">
    <property type="entry name" value="STATOR ELEMENT OF FLAGELLAR MOTOR COMPLEX"/>
    <property type="match status" value="1"/>
</dbReference>
<dbReference type="PROSITE" id="PS51123">
    <property type="entry name" value="OMPA_2"/>
    <property type="match status" value="1"/>
</dbReference>
<protein>
    <submittedName>
        <fullName evidence="7">RICIN domain-containing protein</fullName>
    </submittedName>
</protein>
<dbReference type="InterPro" id="IPR011659">
    <property type="entry name" value="WD40"/>
</dbReference>
<dbReference type="Pfam" id="PF00691">
    <property type="entry name" value="OmpA"/>
    <property type="match status" value="1"/>
</dbReference>
<feature type="domain" description="OmpA-like" evidence="6">
    <location>
        <begin position="567"/>
        <end position="682"/>
    </location>
</feature>
<keyword evidence="8" id="KW-1185">Reference proteome</keyword>
<dbReference type="PRINTS" id="PR01021">
    <property type="entry name" value="OMPADOMAIN"/>
</dbReference>
<feature type="signal peptide" evidence="5">
    <location>
        <begin position="1"/>
        <end position="18"/>
    </location>
</feature>
<dbReference type="Gene3D" id="2.60.40.1120">
    <property type="entry name" value="Carboxypeptidase-like, regulatory domain"/>
    <property type="match status" value="1"/>
</dbReference>
<comment type="subcellular location">
    <subcellularLocation>
        <location evidence="1">Cell outer membrane</location>
    </subcellularLocation>
</comment>
<keyword evidence="2 4" id="KW-0472">Membrane</keyword>
<evidence type="ECO:0000256" key="2">
    <source>
        <dbReference type="ARBA" id="ARBA00023136"/>
    </source>
</evidence>
<dbReference type="SUPFAM" id="SSF103088">
    <property type="entry name" value="OmpA-like"/>
    <property type="match status" value="1"/>
</dbReference>
<dbReference type="SUPFAM" id="SSF82171">
    <property type="entry name" value="DPP6 N-terminal domain-like"/>
    <property type="match status" value="1"/>
</dbReference>
<keyword evidence="3" id="KW-0998">Cell outer membrane</keyword>
<evidence type="ECO:0000256" key="5">
    <source>
        <dbReference type="SAM" id="SignalP"/>
    </source>
</evidence>
<dbReference type="EMBL" id="JBCEVZ010000030">
    <property type="protein sequence ID" value="MEL5995131.1"/>
    <property type="molecule type" value="Genomic_DNA"/>
</dbReference>
<dbReference type="CDD" id="cd07185">
    <property type="entry name" value="OmpA_C-like"/>
    <property type="match status" value="1"/>
</dbReference>
<dbReference type="CDD" id="cd15482">
    <property type="entry name" value="Sialidase_non-viral"/>
    <property type="match status" value="1"/>
</dbReference>
<dbReference type="InterPro" id="IPR006665">
    <property type="entry name" value="OmpA-like"/>
</dbReference>
<dbReference type="InterPro" id="IPR050330">
    <property type="entry name" value="Bact_OuterMem_StrucFunc"/>
</dbReference>
<dbReference type="Proteomes" id="UP001479606">
    <property type="component" value="Unassembled WGS sequence"/>
</dbReference>
<evidence type="ECO:0000313" key="8">
    <source>
        <dbReference type="Proteomes" id="UP001479606"/>
    </source>
</evidence>
<dbReference type="InterPro" id="IPR036737">
    <property type="entry name" value="OmpA-like_sf"/>
</dbReference>
<sequence length="682" mass="73169">MMFRFLSLLFLLPLFASAQTPFVPDERAYYGLIDRGSGRCLDIASASTASGAAAVQWEFTHANSQQWRFVPIRAGSEYYRIEARHSSQCLTVDKPGENMGLVQRPFQGSEQQQWRLVPAGPAGSFQLENRSEARCAALAASDKFNGTPVVAQKNNGRASQQWHLFRLRLNVLEGPSPFGPPQPLAGSVNSPGNEVHPVLSPDGKTLYFARTKFAGNTEGNTDSGDAWLSQSPDQGKTWGAPTRLDGLNTPQNNAVEATTGTGGQILIVRGIYERDGTFRDEGLSRVAQAAAVAPGATPKTTRPEALRIANFYSAVTGTGFFMSADGQTLLLSLERGDSEGGNDIYLSRPDGSGSYTEPKSLGPVLNSPGFDFAPWLTPDGKTLYFASYGHMGYGSADMFVSQRLDDSWSKWSEPRNLGPALNGPGFNAYLSLTPDGKTAYYSSSTTPNGTKDIWRTGRAVPADSLPKPAVVAEANENSGRAFLSGRVLDSRTKQPVPGALVKANLLGTSKTSPQFLATSTADNQGNYQMSLLPGKYYLSANGAGLLTMGDTLVAAGSPRRDILLLPAAVGAKVDLPSIIFTQGKATLLGSAYTELNRLAIALQAAPATEVRLEGHTDNVGPADKNQQLSEDRVAEVKRYLVGRGVAESRITTVGFGGSKPKYGNDREETRRLNRRVELVIVK</sequence>
<dbReference type="SMART" id="SM00458">
    <property type="entry name" value="RICIN"/>
    <property type="match status" value="1"/>
</dbReference>
<evidence type="ECO:0000256" key="1">
    <source>
        <dbReference type="ARBA" id="ARBA00004442"/>
    </source>
</evidence>
<dbReference type="Gene3D" id="3.30.1330.60">
    <property type="entry name" value="OmpA-like domain"/>
    <property type="match status" value="1"/>
</dbReference>
<reference evidence="7 8" key="1">
    <citation type="journal article" date="2018" name="Arch. Microbiol.">
        <title>Hymenobacter segetis sp. nov., isolated from soil.</title>
        <authorList>
            <person name="Ten L.N."/>
            <person name="Lim S.J."/>
            <person name="Kim B.O."/>
            <person name="Kang I.K."/>
            <person name="Jung H.Y."/>
        </authorList>
    </citation>
    <scope>NUCLEOTIDE SEQUENCE [LARGE SCALE GENOMIC DNA]</scope>
    <source>
        <strain evidence="7 8">S7-3-11</strain>
    </source>
</reference>
<evidence type="ECO:0000313" key="7">
    <source>
        <dbReference type="EMBL" id="MEL5995131.1"/>
    </source>
</evidence>
<proteinExistence type="predicted"/>
<dbReference type="InterPro" id="IPR006664">
    <property type="entry name" value="OMP_bac"/>
</dbReference>
<gene>
    <name evidence="7" type="ORF">AAFH49_13010</name>
</gene>
<dbReference type="InterPro" id="IPR011042">
    <property type="entry name" value="6-blade_b-propeller_TolB-like"/>
</dbReference>
<keyword evidence="5" id="KW-0732">Signal</keyword>
<accession>A0ABU9LX15</accession>
<comment type="caution">
    <text evidence="7">The sequence shown here is derived from an EMBL/GenBank/DDBJ whole genome shotgun (WGS) entry which is preliminary data.</text>
</comment>
<dbReference type="InterPro" id="IPR000772">
    <property type="entry name" value="Ricin_B_lectin"/>
</dbReference>
<evidence type="ECO:0000256" key="4">
    <source>
        <dbReference type="PROSITE-ProRule" id="PRU00473"/>
    </source>
</evidence>
<feature type="chain" id="PRO_5047260802" evidence="5">
    <location>
        <begin position="19"/>
        <end position="682"/>
    </location>
</feature>
<dbReference type="SUPFAM" id="SSF50370">
    <property type="entry name" value="Ricin B-like lectins"/>
    <property type="match status" value="1"/>
</dbReference>
<dbReference type="SUPFAM" id="SSF49464">
    <property type="entry name" value="Carboxypeptidase regulatory domain-like"/>
    <property type="match status" value="1"/>
</dbReference>
<dbReference type="Gene3D" id="2.80.10.50">
    <property type="match status" value="1"/>
</dbReference>
<dbReference type="RefSeq" id="WP_342298722.1">
    <property type="nucleotide sequence ID" value="NZ_JBCEVZ010000030.1"/>
</dbReference>
<dbReference type="InterPro" id="IPR008969">
    <property type="entry name" value="CarboxyPept-like_regulatory"/>
</dbReference>
<dbReference type="Gene3D" id="2.120.10.30">
    <property type="entry name" value="TolB, C-terminal domain"/>
    <property type="match status" value="1"/>
</dbReference>
<organism evidence="7 8">
    <name type="scientific">Hymenobacter segetis</name>
    <dbReference type="NCBI Taxonomy" id="2025509"/>
    <lineage>
        <taxon>Bacteria</taxon>
        <taxon>Pseudomonadati</taxon>
        <taxon>Bacteroidota</taxon>
        <taxon>Cytophagia</taxon>
        <taxon>Cytophagales</taxon>
        <taxon>Hymenobacteraceae</taxon>
        <taxon>Hymenobacter</taxon>
    </lineage>
</organism>
<dbReference type="PROSITE" id="PS50231">
    <property type="entry name" value="RICIN_B_LECTIN"/>
    <property type="match status" value="1"/>
</dbReference>
<dbReference type="Pfam" id="PF07676">
    <property type="entry name" value="PD40"/>
    <property type="match status" value="3"/>
</dbReference>
<evidence type="ECO:0000256" key="3">
    <source>
        <dbReference type="ARBA" id="ARBA00023237"/>
    </source>
</evidence>
<dbReference type="PANTHER" id="PTHR30329:SF21">
    <property type="entry name" value="LIPOPROTEIN YIAD-RELATED"/>
    <property type="match status" value="1"/>
</dbReference>
<evidence type="ECO:0000259" key="6">
    <source>
        <dbReference type="PROSITE" id="PS51123"/>
    </source>
</evidence>
<dbReference type="Pfam" id="PF14200">
    <property type="entry name" value="RicinB_lectin_2"/>
    <property type="match status" value="1"/>
</dbReference>
<name>A0ABU9LX15_9BACT</name>
<dbReference type="CDD" id="cd00161">
    <property type="entry name" value="beta-trefoil_Ricin-like"/>
    <property type="match status" value="1"/>
</dbReference>
<dbReference type="InterPro" id="IPR035992">
    <property type="entry name" value="Ricin_B-like_lectins"/>
</dbReference>